<proteinExistence type="inferred from homology"/>
<dbReference type="Pfam" id="PF00741">
    <property type="entry name" value="Gas_vesicle"/>
    <property type="match status" value="1"/>
</dbReference>
<gene>
    <name evidence="5" type="ORF">AB0I59_31350</name>
</gene>
<organism evidence="5 6">
    <name type="scientific">Microtetraspora glauca</name>
    <dbReference type="NCBI Taxonomy" id="1996"/>
    <lineage>
        <taxon>Bacteria</taxon>
        <taxon>Bacillati</taxon>
        <taxon>Actinomycetota</taxon>
        <taxon>Actinomycetes</taxon>
        <taxon>Streptosporangiales</taxon>
        <taxon>Streptosporangiaceae</taxon>
        <taxon>Microtetraspora</taxon>
    </lineage>
</organism>
<evidence type="ECO:0000256" key="2">
    <source>
        <dbReference type="ARBA" id="ARBA00035108"/>
    </source>
</evidence>
<dbReference type="InterPro" id="IPR018493">
    <property type="entry name" value="GvpA-like_CS"/>
</dbReference>
<name>A0ABV3GND1_MICGL</name>
<dbReference type="PROSITE" id="PS00234">
    <property type="entry name" value="GAS_VESICLE_A_1"/>
    <property type="match status" value="1"/>
</dbReference>
<sequence>MTDPTHARPVLRDTYGAVPRQREAANLGDILERVLDRGVVIAGDIRVNLLDIELLTIKLRLLIASVDTARELGIDWWEHDPWLTGGDRELENENRRLRARLAAVEERLALGGSDEIQGEVVEERRSERHRPPEQRRRGDDRG</sequence>
<comment type="subcellular location">
    <subcellularLocation>
        <location evidence="2">Gas vesicle</location>
    </subcellularLocation>
</comment>
<reference evidence="5 6" key="1">
    <citation type="submission" date="2024-06" db="EMBL/GenBank/DDBJ databases">
        <title>The Natural Products Discovery Center: Release of the First 8490 Sequenced Strains for Exploring Actinobacteria Biosynthetic Diversity.</title>
        <authorList>
            <person name="Kalkreuter E."/>
            <person name="Kautsar S.A."/>
            <person name="Yang D."/>
            <person name="Bader C.D."/>
            <person name="Teijaro C.N."/>
            <person name="Fluegel L."/>
            <person name="Davis C.M."/>
            <person name="Simpson J.R."/>
            <person name="Lauterbach L."/>
            <person name="Steele A.D."/>
            <person name="Gui C."/>
            <person name="Meng S."/>
            <person name="Li G."/>
            <person name="Viehrig K."/>
            <person name="Ye F."/>
            <person name="Su P."/>
            <person name="Kiefer A.F."/>
            <person name="Nichols A."/>
            <person name="Cepeda A.J."/>
            <person name="Yan W."/>
            <person name="Fan B."/>
            <person name="Jiang Y."/>
            <person name="Adhikari A."/>
            <person name="Zheng C.-J."/>
            <person name="Schuster L."/>
            <person name="Cowan T.M."/>
            <person name="Smanski M.J."/>
            <person name="Chevrette M.G."/>
            <person name="De Carvalho L.P.S."/>
            <person name="Shen B."/>
        </authorList>
    </citation>
    <scope>NUCLEOTIDE SEQUENCE [LARGE SCALE GENOMIC DNA]</scope>
    <source>
        <strain evidence="5 6">NPDC050100</strain>
    </source>
</reference>
<dbReference type="PANTHER" id="PTHR35344:SF4">
    <property type="entry name" value="GAS VESICLE PROTEIN A1"/>
    <property type="match status" value="1"/>
</dbReference>
<evidence type="ECO:0000313" key="5">
    <source>
        <dbReference type="EMBL" id="MEV0973124.1"/>
    </source>
</evidence>
<evidence type="ECO:0000256" key="4">
    <source>
        <dbReference type="SAM" id="MobiDB-lite"/>
    </source>
</evidence>
<dbReference type="PANTHER" id="PTHR35344">
    <property type="entry name" value="GAS VESICLE STRUCTURAL PROTEIN 2-RELATED"/>
    <property type="match status" value="1"/>
</dbReference>
<dbReference type="EMBL" id="JBFALK010000020">
    <property type="protein sequence ID" value="MEV0973124.1"/>
    <property type="molecule type" value="Genomic_DNA"/>
</dbReference>
<feature type="region of interest" description="Disordered" evidence="4">
    <location>
        <begin position="118"/>
        <end position="142"/>
    </location>
</feature>
<evidence type="ECO:0000313" key="6">
    <source>
        <dbReference type="Proteomes" id="UP001551675"/>
    </source>
</evidence>
<dbReference type="RefSeq" id="WP_082777294.1">
    <property type="nucleotide sequence ID" value="NZ_JBFALK010000020.1"/>
</dbReference>
<dbReference type="Proteomes" id="UP001551675">
    <property type="component" value="Unassembled WGS sequence"/>
</dbReference>
<comment type="similarity">
    <text evidence="3">Belongs to the gas vesicle GvpA family.</text>
</comment>
<evidence type="ECO:0000256" key="3">
    <source>
        <dbReference type="ARBA" id="ARBA00035646"/>
    </source>
</evidence>
<accession>A0ABV3GND1</accession>
<evidence type="ECO:0000256" key="1">
    <source>
        <dbReference type="ARBA" id="ARBA00022987"/>
    </source>
</evidence>
<comment type="caution">
    <text evidence="5">The sequence shown here is derived from an EMBL/GenBank/DDBJ whole genome shotgun (WGS) entry which is preliminary data.</text>
</comment>
<protein>
    <submittedName>
        <fullName evidence="5">Gas vesicle protein</fullName>
    </submittedName>
</protein>
<keyword evidence="1" id="KW-0304">Gas vesicle</keyword>
<keyword evidence="6" id="KW-1185">Reference proteome</keyword>
<feature type="compositionally biased region" description="Basic and acidic residues" evidence="4">
    <location>
        <begin position="121"/>
        <end position="142"/>
    </location>
</feature>
<dbReference type="InterPro" id="IPR050530">
    <property type="entry name" value="GvpA"/>
</dbReference>
<dbReference type="InterPro" id="IPR000638">
    <property type="entry name" value="Gas-vesicle_GvpA-like"/>
</dbReference>